<comment type="subcellular location">
    <subcellularLocation>
        <location evidence="1">Nucleus</location>
    </subcellularLocation>
</comment>
<evidence type="ECO:0000259" key="6">
    <source>
        <dbReference type="Pfam" id="PF02362"/>
    </source>
</evidence>
<comment type="caution">
    <text evidence="7">The sequence shown here is derived from an EMBL/GenBank/DDBJ whole genome shotgun (WGS) entry which is preliminary data.</text>
</comment>
<evidence type="ECO:0000256" key="2">
    <source>
        <dbReference type="ARBA" id="ARBA00023015"/>
    </source>
</evidence>
<dbReference type="GO" id="GO:0006355">
    <property type="term" value="P:regulation of DNA-templated transcription"/>
    <property type="evidence" value="ECO:0007669"/>
    <property type="project" value="InterPro"/>
</dbReference>
<dbReference type="PANTHER" id="PTHR31384">
    <property type="entry name" value="AUXIN RESPONSE FACTOR 4-RELATED"/>
    <property type="match status" value="1"/>
</dbReference>
<dbReference type="EMBL" id="BSYO01000011">
    <property type="protein sequence ID" value="GMH11266.1"/>
    <property type="molecule type" value="Genomic_DNA"/>
</dbReference>
<evidence type="ECO:0000256" key="1">
    <source>
        <dbReference type="ARBA" id="ARBA00004123"/>
    </source>
</evidence>
<dbReference type="GO" id="GO:0003677">
    <property type="term" value="F:DNA binding"/>
    <property type="evidence" value="ECO:0007669"/>
    <property type="project" value="UniProtKB-KW"/>
</dbReference>
<dbReference type="InterPro" id="IPR015300">
    <property type="entry name" value="DNA-bd_pseudobarrel_sf"/>
</dbReference>
<dbReference type="InterPro" id="IPR003340">
    <property type="entry name" value="B3_DNA-bd"/>
</dbReference>
<protein>
    <recommendedName>
        <fullName evidence="6">TF-B3 domain-containing protein</fullName>
    </recommendedName>
</protein>
<evidence type="ECO:0000256" key="5">
    <source>
        <dbReference type="ARBA" id="ARBA00023242"/>
    </source>
</evidence>
<evidence type="ECO:0000313" key="8">
    <source>
        <dbReference type="Proteomes" id="UP001279734"/>
    </source>
</evidence>
<keyword evidence="2" id="KW-0805">Transcription regulation</keyword>
<accession>A0AAD3XNZ5</accession>
<dbReference type="PANTHER" id="PTHR31384:SF160">
    <property type="entry name" value="AUXIN RESPONSE FACTOR 16"/>
    <property type="match status" value="1"/>
</dbReference>
<name>A0AAD3XNZ5_NEPGR</name>
<keyword evidence="4" id="KW-0804">Transcription</keyword>
<dbReference type="GO" id="GO:0005634">
    <property type="term" value="C:nucleus"/>
    <property type="evidence" value="ECO:0007669"/>
    <property type="project" value="UniProtKB-SubCell"/>
</dbReference>
<sequence>MILPKDAHEVCWKFNHIYGGTPRRHLLTTGFSDFVNQKKLVAGDSVVSDGEIQTLRISDEVSSNPNVRAEWIIEAANLAAHSPPFEVVYYPHANSHRISWFMGTVSSVQVADPFHWPNSPWGLLQVACLPIQS</sequence>
<dbReference type="Gene3D" id="2.40.330.10">
    <property type="entry name" value="DNA-binding pseudobarrel domain"/>
    <property type="match status" value="1"/>
</dbReference>
<proteinExistence type="predicted"/>
<dbReference type="Proteomes" id="UP001279734">
    <property type="component" value="Unassembled WGS sequence"/>
</dbReference>
<keyword evidence="8" id="KW-1185">Reference proteome</keyword>
<dbReference type="Gene3D" id="2.30.30.1040">
    <property type="match status" value="1"/>
</dbReference>
<keyword evidence="3" id="KW-0238">DNA-binding</keyword>
<feature type="domain" description="TF-B3" evidence="6">
    <location>
        <begin position="5"/>
        <end position="47"/>
    </location>
</feature>
<dbReference type="SUPFAM" id="SSF101936">
    <property type="entry name" value="DNA-binding pseudobarrel domain"/>
    <property type="match status" value="1"/>
</dbReference>
<evidence type="ECO:0000313" key="7">
    <source>
        <dbReference type="EMBL" id="GMH11266.1"/>
    </source>
</evidence>
<dbReference type="InterPro" id="IPR044835">
    <property type="entry name" value="ARF_plant"/>
</dbReference>
<reference evidence="7" key="1">
    <citation type="submission" date="2023-05" db="EMBL/GenBank/DDBJ databases">
        <title>Nepenthes gracilis genome sequencing.</title>
        <authorList>
            <person name="Fukushima K."/>
        </authorList>
    </citation>
    <scope>NUCLEOTIDE SEQUENCE</scope>
    <source>
        <strain evidence="7">SING2019-196</strain>
    </source>
</reference>
<gene>
    <name evidence="7" type="ORF">Nepgr_013107</name>
</gene>
<organism evidence="7 8">
    <name type="scientific">Nepenthes gracilis</name>
    <name type="common">Slender pitcher plant</name>
    <dbReference type="NCBI Taxonomy" id="150966"/>
    <lineage>
        <taxon>Eukaryota</taxon>
        <taxon>Viridiplantae</taxon>
        <taxon>Streptophyta</taxon>
        <taxon>Embryophyta</taxon>
        <taxon>Tracheophyta</taxon>
        <taxon>Spermatophyta</taxon>
        <taxon>Magnoliopsida</taxon>
        <taxon>eudicotyledons</taxon>
        <taxon>Gunneridae</taxon>
        <taxon>Pentapetalae</taxon>
        <taxon>Caryophyllales</taxon>
        <taxon>Nepenthaceae</taxon>
        <taxon>Nepenthes</taxon>
    </lineage>
</organism>
<evidence type="ECO:0000256" key="3">
    <source>
        <dbReference type="ARBA" id="ARBA00023125"/>
    </source>
</evidence>
<dbReference type="AlphaFoldDB" id="A0AAD3XNZ5"/>
<dbReference type="GO" id="GO:0009734">
    <property type="term" value="P:auxin-activated signaling pathway"/>
    <property type="evidence" value="ECO:0007669"/>
    <property type="project" value="UniProtKB-KW"/>
</dbReference>
<dbReference type="Pfam" id="PF02362">
    <property type="entry name" value="B3"/>
    <property type="match status" value="1"/>
</dbReference>
<evidence type="ECO:0000256" key="4">
    <source>
        <dbReference type="ARBA" id="ARBA00023163"/>
    </source>
</evidence>
<keyword evidence="5" id="KW-0539">Nucleus</keyword>